<proteinExistence type="predicted"/>
<dbReference type="EMBL" id="JBFOLK010000004">
    <property type="protein sequence ID" value="KAL2518727.1"/>
    <property type="molecule type" value="Genomic_DNA"/>
</dbReference>
<reference evidence="2" key="1">
    <citation type="submission" date="2024-07" db="EMBL/GenBank/DDBJ databases">
        <title>Two chromosome-level genome assemblies of Korean endemic species Abeliophyllum distichum and Forsythia ovata (Oleaceae).</title>
        <authorList>
            <person name="Jang H."/>
        </authorList>
    </citation>
    <scope>NUCLEOTIDE SEQUENCE [LARGE SCALE GENOMIC DNA]</scope>
</reference>
<keyword evidence="2" id="KW-1185">Reference proteome</keyword>
<dbReference type="AlphaFoldDB" id="A0ABD1U156"/>
<comment type="caution">
    <text evidence="1">The sequence shown here is derived from an EMBL/GenBank/DDBJ whole genome shotgun (WGS) entry which is preliminary data.</text>
</comment>
<evidence type="ECO:0000313" key="2">
    <source>
        <dbReference type="Proteomes" id="UP001604336"/>
    </source>
</evidence>
<gene>
    <name evidence="1" type="ORF">Adt_14974</name>
</gene>
<accession>A0ABD1U156</accession>
<organism evidence="1 2">
    <name type="scientific">Abeliophyllum distichum</name>
    <dbReference type="NCBI Taxonomy" id="126358"/>
    <lineage>
        <taxon>Eukaryota</taxon>
        <taxon>Viridiplantae</taxon>
        <taxon>Streptophyta</taxon>
        <taxon>Embryophyta</taxon>
        <taxon>Tracheophyta</taxon>
        <taxon>Spermatophyta</taxon>
        <taxon>Magnoliopsida</taxon>
        <taxon>eudicotyledons</taxon>
        <taxon>Gunneridae</taxon>
        <taxon>Pentapetalae</taxon>
        <taxon>asterids</taxon>
        <taxon>lamiids</taxon>
        <taxon>Lamiales</taxon>
        <taxon>Oleaceae</taxon>
        <taxon>Forsythieae</taxon>
        <taxon>Abeliophyllum</taxon>
    </lineage>
</organism>
<evidence type="ECO:0000313" key="1">
    <source>
        <dbReference type="EMBL" id="KAL2518727.1"/>
    </source>
</evidence>
<protein>
    <submittedName>
        <fullName evidence="1">Uncharacterized protein</fullName>
    </submittedName>
</protein>
<dbReference type="Proteomes" id="UP001604336">
    <property type="component" value="Unassembled WGS sequence"/>
</dbReference>
<name>A0ABD1U156_9LAMI</name>
<sequence length="104" mass="11004">MPSLPAAVFSAHPKIRAALCLIKPRHVKATINACTYAPTGTWQEASGPHFFYNASPNGTPQPAALQPPSWSIASAISPLPLRVGKMHQGLTSSITPLPLGPRNQ</sequence>